<dbReference type="Pfam" id="PF00084">
    <property type="entry name" value="Sushi"/>
    <property type="match status" value="7"/>
</dbReference>
<keyword evidence="4 5" id="KW-1015">Disulfide bond</keyword>
<feature type="domain" description="Sushi" evidence="7">
    <location>
        <begin position="401"/>
        <end position="460"/>
    </location>
</feature>
<dbReference type="InParanoid" id="A0A3Q1JCG0"/>
<keyword evidence="9" id="KW-1185">Reference proteome</keyword>
<dbReference type="AlphaFoldDB" id="A0A3Q1JCG0"/>
<evidence type="ECO:0000256" key="3">
    <source>
        <dbReference type="ARBA" id="ARBA00022737"/>
    </source>
</evidence>
<keyword evidence="1 5" id="KW-0768">Sushi</keyword>
<dbReference type="RefSeq" id="XP_026224795.1">
    <property type="nucleotide sequence ID" value="XM_026369010.1"/>
</dbReference>
<dbReference type="Ensembl" id="ENSATET00000028537.3">
    <property type="protein sequence ID" value="ENSATEP00000028098.3"/>
    <property type="gene ID" value="ENSATEG00000026104.2"/>
</dbReference>
<accession>A0A3Q1JCG0</accession>
<reference evidence="8" key="3">
    <citation type="submission" date="2025-09" db="UniProtKB">
        <authorList>
            <consortium name="Ensembl"/>
        </authorList>
    </citation>
    <scope>IDENTIFICATION</scope>
</reference>
<name>A0A3Q1JCG0_ANATE</name>
<dbReference type="InterPro" id="IPR000436">
    <property type="entry name" value="Sushi_SCR_CCP_dom"/>
</dbReference>
<keyword evidence="2 6" id="KW-0732">Signal</keyword>
<feature type="domain" description="Sushi" evidence="7">
    <location>
        <begin position="219"/>
        <end position="283"/>
    </location>
</feature>
<dbReference type="SUPFAM" id="SSF57535">
    <property type="entry name" value="Complement control module/SCR domain"/>
    <property type="match status" value="7"/>
</dbReference>
<reference evidence="8" key="2">
    <citation type="submission" date="2025-08" db="UniProtKB">
        <authorList>
            <consortium name="Ensembl"/>
        </authorList>
    </citation>
    <scope>IDENTIFICATION</scope>
</reference>
<dbReference type="PANTHER" id="PTHR45656:SF4">
    <property type="entry name" value="PROTEIN CBR-CLEC-78"/>
    <property type="match status" value="1"/>
</dbReference>
<dbReference type="CDD" id="cd00033">
    <property type="entry name" value="CCP"/>
    <property type="match status" value="7"/>
</dbReference>
<keyword evidence="3" id="KW-0677">Repeat</keyword>
<evidence type="ECO:0000256" key="2">
    <source>
        <dbReference type="ARBA" id="ARBA00022729"/>
    </source>
</evidence>
<dbReference type="PANTHER" id="PTHR45656">
    <property type="entry name" value="PROTEIN CBR-CLEC-78"/>
    <property type="match status" value="1"/>
</dbReference>
<evidence type="ECO:0000259" key="7">
    <source>
        <dbReference type="PROSITE" id="PS50923"/>
    </source>
</evidence>
<protein>
    <recommendedName>
        <fullName evidence="7">Sushi domain-containing protein</fullName>
    </recommendedName>
</protein>
<feature type="domain" description="Sushi" evidence="7">
    <location>
        <begin position="23"/>
        <end position="85"/>
    </location>
</feature>
<feature type="domain" description="Sushi" evidence="7">
    <location>
        <begin position="341"/>
        <end position="400"/>
    </location>
</feature>
<evidence type="ECO:0000313" key="8">
    <source>
        <dbReference type="Ensembl" id="ENSATEP00000028098.3"/>
    </source>
</evidence>
<evidence type="ECO:0000256" key="1">
    <source>
        <dbReference type="ARBA" id="ARBA00022659"/>
    </source>
</evidence>
<dbReference type="FunFam" id="2.10.70.10:FF:000014">
    <property type="entry name" value="Membrane cofactor protein"/>
    <property type="match status" value="2"/>
</dbReference>
<comment type="caution">
    <text evidence="5">Lacks conserved residue(s) required for the propagation of feature annotation.</text>
</comment>
<organism evidence="8 9">
    <name type="scientific">Anabas testudineus</name>
    <name type="common">Climbing perch</name>
    <name type="synonym">Anthias testudineus</name>
    <dbReference type="NCBI Taxonomy" id="64144"/>
    <lineage>
        <taxon>Eukaryota</taxon>
        <taxon>Metazoa</taxon>
        <taxon>Chordata</taxon>
        <taxon>Craniata</taxon>
        <taxon>Vertebrata</taxon>
        <taxon>Euteleostomi</taxon>
        <taxon>Actinopterygii</taxon>
        <taxon>Neopterygii</taxon>
        <taxon>Teleostei</taxon>
        <taxon>Neoteleostei</taxon>
        <taxon>Acanthomorphata</taxon>
        <taxon>Anabantaria</taxon>
        <taxon>Anabantiformes</taxon>
        <taxon>Anabantoidei</taxon>
        <taxon>Anabantidae</taxon>
        <taxon>Anabas</taxon>
    </lineage>
</organism>
<feature type="domain" description="Sushi" evidence="7">
    <location>
        <begin position="146"/>
        <end position="205"/>
    </location>
</feature>
<feature type="chain" id="PRO_5043814629" description="Sushi domain-containing protein" evidence="6">
    <location>
        <begin position="20"/>
        <end position="476"/>
    </location>
</feature>
<feature type="domain" description="Sushi" evidence="7">
    <location>
        <begin position="284"/>
        <end position="340"/>
    </location>
</feature>
<dbReference type="Proteomes" id="UP000265040">
    <property type="component" value="Chromosome 7"/>
</dbReference>
<evidence type="ECO:0000256" key="6">
    <source>
        <dbReference type="SAM" id="SignalP"/>
    </source>
</evidence>
<evidence type="ECO:0000256" key="5">
    <source>
        <dbReference type="PROSITE-ProRule" id="PRU00302"/>
    </source>
</evidence>
<feature type="disulfide bond" evidence="5">
    <location>
        <begin position="431"/>
        <end position="458"/>
    </location>
</feature>
<reference evidence="8" key="1">
    <citation type="submission" date="2021-04" db="EMBL/GenBank/DDBJ databases">
        <authorList>
            <consortium name="Wellcome Sanger Institute Data Sharing"/>
        </authorList>
    </citation>
    <scope>NUCLEOTIDE SEQUENCE [LARGE SCALE GENOMIC DNA]</scope>
</reference>
<feature type="signal peptide" evidence="6">
    <location>
        <begin position="1"/>
        <end position="19"/>
    </location>
</feature>
<feature type="disulfide bond" evidence="5">
    <location>
        <begin position="254"/>
        <end position="281"/>
    </location>
</feature>
<feature type="disulfide bond" evidence="5">
    <location>
        <begin position="56"/>
        <end position="83"/>
    </location>
</feature>
<dbReference type="GeneTree" id="ENSGT00940000154967"/>
<evidence type="ECO:0000313" key="9">
    <source>
        <dbReference type="Proteomes" id="UP000265040"/>
    </source>
</evidence>
<feature type="domain" description="Sushi" evidence="7">
    <location>
        <begin position="86"/>
        <end position="143"/>
    </location>
</feature>
<dbReference type="GeneID" id="113167993"/>
<dbReference type="InterPro" id="IPR051277">
    <property type="entry name" value="SEZ6_CSMD_C4BPB_Regulators"/>
</dbReference>
<dbReference type="InterPro" id="IPR035976">
    <property type="entry name" value="Sushi/SCR/CCP_sf"/>
</dbReference>
<dbReference type="Gene3D" id="2.10.70.10">
    <property type="entry name" value="Complement Module, domain 1"/>
    <property type="match status" value="7"/>
</dbReference>
<proteinExistence type="predicted"/>
<feature type="disulfide bond" evidence="5">
    <location>
        <begin position="176"/>
        <end position="203"/>
    </location>
</feature>
<dbReference type="PROSITE" id="PS50923">
    <property type="entry name" value="SUSHI"/>
    <property type="match status" value="7"/>
</dbReference>
<evidence type="ECO:0000256" key="4">
    <source>
        <dbReference type="ARBA" id="ARBA00023157"/>
    </source>
</evidence>
<sequence>MRSVGWNVLVLSFALLASARVPKKCPAPSEYPHTSLDKKFTSRQTFSDGDKVYYNCAEDFTPSRGSRAVQCVHGQWSKLSLKCEKRSCGNAGDLPNGQFIYEGNSLIGEKVYAVCNEGYTLKGLNYMICKKSVWTGDFPTCEEGETTCSTPAVANSVTSGGNVSVYRVGDNVTVTCGQGFQLDGAKQITCGSDGKWQPDPPRCLPSPEKTTEMLDSPAGACGVPPADHNPNMNLADKYITMRTFASGDRVQYVCDVGYVSAGGRRSRTCKDGTWTRLPLKCERKLCGSAGEILNGQFMYTGVQFGDKATAVCDEGYVLVGQGTRNCMVDGWDGRVPECEDVVCGEPPKVPNAVIEGLHELPYTYRTAVRYRCLDGTIIGKREIWCTKDGTWSAPPPQCTEAACPSPNVANGFWRGPRNGKFQFRDTVSVECRQGYVLTGPRTITCGIYGQWLPELPKCRTRPHHVWRNPYTGRNRS</sequence>
<dbReference type="SMART" id="SM00032">
    <property type="entry name" value="CCP"/>
    <property type="match status" value="7"/>
</dbReference>